<keyword evidence="2 6" id="KW-0698">rRNA processing</keyword>
<dbReference type="PANTHER" id="PTHR46111">
    <property type="entry name" value="RIBOSOMAL RNA SMALL SUBUNIT METHYLTRANSFERASE I"/>
    <property type="match status" value="1"/>
</dbReference>
<feature type="domain" description="Tetrapyrrole methylase" evidence="7">
    <location>
        <begin position="1"/>
        <end position="203"/>
    </location>
</feature>
<name>A0A1H3RQT8_9MICO</name>
<dbReference type="InterPro" id="IPR053910">
    <property type="entry name" value="RsmI_HTH"/>
</dbReference>
<protein>
    <recommendedName>
        <fullName evidence="6">Ribosomal RNA small subunit methyltransferase I</fullName>
        <ecNumber evidence="6">2.1.1.198</ecNumber>
    </recommendedName>
    <alternativeName>
        <fullName evidence="6">16S rRNA 2'-O-ribose C1402 methyltransferase</fullName>
    </alternativeName>
    <alternativeName>
        <fullName evidence="6">rRNA (cytidine-2'-O-)-methyltransferase RsmI</fullName>
    </alternativeName>
</protein>
<proteinExistence type="inferred from homology"/>
<reference evidence="9 10" key="1">
    <citation type="submission" date="2016-10" db="EMBL/GenBank/DDBJ databases">
        <authorList>
            <person name="de Groot N.N."/>
        </authorList>
    </citation>
    <scope>NUCLEOTIDE SEQUENCE [LARGE SCALE GENOMIC DNA]</scope>
    <source>
        <strain evidence="9 10">CGMCC 4.3491</strain>
    </source>
</reference>
<dbReference type="InterPro" id="IPR035996">
    <property type="entry name" value="4pyrrol_Methylase_sf"/>
</dbReference>
<dbReference type="Pfam" id="PF00590">
    <property type="entry name" value="TP_methylase"/>
    <property type="match status" value="1"/>
</dbReference>
<dbReference type="Gene3D" id="3.30.950.10">
    <property type="entry name" value="Methyltransferase, Cobalt-precorrin-4 Transmethylase, Domain 2"/>
    <property type="match status" value="1"/>
</dbReference>
<dbReference type="InterPro" id="IPR014777">
    <property type="entry name" value="4pyrrole_Mease_sub1"/>
</dbReference>
<evidence type="ECO:0000256" key="2">
    <source>
        <dbReference type="ARBA" id="ARBA00022552"/>
    </source>
</evidence>
<dbReference type="SUPFAM" id="SSF53790">
    <property type="entry name" value="Tetrapyrrole methylase"/>
    <property type="match status" value="1"/>
</dbReference>
<gene>
    <name evidence="6" type="primary">rsmI</name>
    <name evidence="9" type="ORF">SAMN05216554_2987</name>
</gene>
<evidence type="ECO:0000259" key="8">
    <source>
        <dbReference type="Pfam" id="PF23016"/>
    </source>
</evidence>
<dbReference type="FunFam" id="3.40.1010.10:FF:000007">
    <property type="entry name" value="Ribosomal RNA small subunit methyltransferase I"/>
    <property type="match status" value="1"/>
</dbReference>
<dbReference type="EC" id="2.1.1.198" evidence="6"/>
<dbReference type="Pfam" id="PF23016">
    <property type="entry name" value="RsmI_C"/>
    <property type="match status" value="1"/>
</dbReference>
<keyword evidence="4 6" id="KW-0808">Transferase</keyword>
<dbReference type="AlphaFoldDB" id="A0A1H3RQT8"/>
<dbReference type="NCBIfam" id="TIGR00096">
    <property type="entry name" value="16S rRNA (cytidine(1402)-2'-O)-methyltransferase"/>
    <property type="match status" value="1"/>
</dbReference>
<organism evidence="9 10">
    <name type="scientific">Herbiconiux ginsengi</name>
    <dbReference type="NCBI Taxonomy" id="381665"/>
    <lineage>
        <taxon>Bacteria</taxon>
        <taxon>Bacillati</taxon>
        <taxon>Actinomycetota</taxon>
        <taxon>Actinomycetes</taxon>
        <taxon>Micrococcales</taxon>
        <taxon>Microbacteriaceae</taxon>
        <taxon>Herbiconiux</taxon>
    </lineage>
</organism>
<evidence type="ECO:0000256" key="6">
    <source>
        <dbReference type="HAMAP-Rule" id="MF_01877"/>
    </source>
</evidence>
<dbReference type="STRING" id="381665.SAMN05216554_2987"/>
<dbReference type="InterPro" id="IPR014776">
    <property type="entry name" value="4pyrrole_Mease_sub2"/>
</dbReference>
<dbReference type="EMBL" id="FNPZ01000003">
    <property type="protein sequence ID" value="SDZ27735.1"/>
    <property type="molecule type" value="Genomic_DNA"/>
</dbReference>
<dbReference type="RefSeq" id="WP_092555166.1">
    <property type="nucleotide sequence ID" value="NZ_FNPZ01000003.1"/>
</dbReference>
<accession>A0A1H3RQT8</accession>
<evidence type="ECO:0000259" key="7">
    <source>
        <dbReference type="Pfam" id="PF00590"/>
    </source>
</evidence>
<dbReference type="GO" id="GO:0005737">
    <property type="term" value="C:cytoplasm"/>
    <property type="evidence" value="ECO:0007669"/>
    <property type="project" value="UniProtKB-SubCell"/>
</dbReference>
<evidence type="ECO:0000313" key="9">
    <source>
        <dbReference type="EMBL" id="SDZ27735.1"/>
    </source>
</evidence>
<dbReference type="InterPro" id="IPR008189">
    <property type="entry name" value="rRNA_ssu_MeTfrase_I"/>
</dbReference>
<keyword evidence="5 6" id="KW-0949">S-adenosyl-L-methionine</keyword>
<evidence type="ECO:0000256" key="1">
    <source>
        <dbReference type="ARBA" id="ARBA00022490"/>
    </source>
</evidence>
<feature type="domain" description="RsmI HTH" evidence="8">
    <location>
        <begin position="232"/>
        <end position="270"/>
    </location>
</feature>
<comment type="function">
    <text evidence="6">Catalyzes the 2'-O-methylation of the ribose of cytidine 1402 (C1402) in 16S rRNA.</text>
</comment>
<dbReference type="Gene3D" id="3.40.1010.10">
    <property type="entry name" value="Cobalt-precorrin-4 Transmethylase, Domain 1"/>
    <property type="match status" value="1"/>
</dbReference>
<dbReference type="FunFam" id="3.30.950.10:FF:000002">
    <property type="entry name" value="Ribosomal RNA small subunit methyltransferase I"/>
    <property type="match status" value="1"/>
</dbReference>
<dbReference type="Proteomes" id="UP000198891">
    <property type="component" value="Unassembled WGS sequence"/>
</dbReference>
<dbReference type="PROSITE" id="PS01296">
    <property type="entry name" value="RSMI"/>
    <property type="match status" value="1"/>
</dbReference>
<keyword evidence="3 6" id="KW-0489">Methyltransferase</keyword>
<evidence type="ECO:0000256" key="4">
    <source>
        <dbReference type="ARBA" id="ARBA00022679"/>
    </source>
</evidence>
<dbReference type="GO" id="GO:0070677">
    <property type="term" value="F:rRNA (cytosine-2'-O-)-methyltransferase activity"/>
    <property type="evidence" value="ECO:0007669"/>
    <property type="project" value="UniProtKB-UniRule"/>
</dbReference>
<dbReference type="HAMAP" id="MF_01877">
    <property type="entry name" value="16SrRNA_methyltr_I"/>
    <property type="match status" value="1"/>
</dbReference>
<dbReference type="InterPro" id="IPR000878">
    <property type="entry name" value="4pyrrol_Mease"/>
</dbReference>
<dbReference type="OrthoDB" id="9809084at2"/>
<dbReference type="InterPro" id="IPR018063">
    <property type="entry name" value="SAM_MeTrfase_RsmI_CS"/>
</dbReference>
<dbReference type="PANTHER" id="PTHR46111:SF1">
    <property type="entry name" value="RIBOSOMAL RNA SMALL SUBUNIT METHYLTRANSFERASE I"/>
    <property type="match status" value="1"/>
</dbReference>
<comment type="subcellular location">
    <subcellularLocation>
        <location evidence="6">Cytoplasm</location>
    </subcellularLocation>
</comment>
<keyword evidence="1 6" id="KW-0963">Cytoplasm</keyword>
<keyword evidence="10" id="KW-1185">Reference proteome</keyword>
<evidence type="ECO:0000313" key="10">
    <source>
        <dbReference type="Proteomes" id="UP000198891"/>
    </source>
</evidence>
<comment type="catalytic activity">
    <reaction evidence="6">
        <text>cytidine(1402) in 16S rRNA + S-adenosyl-L-methionine = 2'-O-methylcytidine(1402) in 16S rRNA + S-adenosyl-L-homocysteine + H(+)</text>
        <dbReference type="Rhea" id="RHEA:42924"/>
        <dbReference type="Rhea" id="RHEA-COMP:10285"/>
        <dbReference type="Rhea" id="RHEA-COMP:10286"/>
        <dbReference type="ChEBI" id="CHEBI:15378"/>
        <dbReference type="ChEBI" id="CHEBI:57856"/>
        <dbReference type="ChEBI" id="CHEBI:59789"/>
        <dbReference type="ChEBI" id="CHEBI:74495"/>
        <dbReference type="ChEBI" id="CHEBI:82748"/>
        <dbReference type="EC" id="2.1.1.198"/>
    </reaction>
</comment>
<dbReference type="PIRSF" id="PIRSF005917">
    <property type="entry name" value="MTase_YraL"/>
    <property type="match status" value="1"/>
</dbReference>
<comment type="similarity">
    <text evidence="6">Belongs to the methyltransferase superfamily. RsmI family.</text>
</comment>
<sequence>MLILAATPIGNLKDASLRLIELLSEATVVAAEDTRVTAKLLRGLGIENRPRLIPLHEHNEREKSASLVELARETDLVLLSDAGMPTVSDPGYQLVVAAVEAGVDVTVIPGPSAVVTALALSGLPTDRFTFEGFLPRKQGERLQTFRMLEREPRTMVFFESPNRLADALTDLATVLGAERRVVVVRELTKMFEEARRGTAAELAEWAAGGVKGEICIVVAGAEALVADLPSGIAQVLELVSDGYRLKDAAASIAEATGLGKRDLYEGALAARRPS</sequence>
<evidence type="ECO:0000256" key="3">
    <source>
        <dbReference type="ARBA" id="ARBA00022603"/>
    </source>
</evidence>
<evidence type="ECO:0000256" key="5">
    <source>
        <dbReference type="ARBA" id="ARBA00022691"/>
    </source>
</evidence>
<dbReference type="CDD" id="cd11648">
    <property type="entry name" value="RsmI"/>
    <property type="match status" value="1"/>
</dbReference>